<gene>
    <name evidence="8" type="ORF">OESDEN_08356</name>
</gene>
<evidence type="ECO:0000256" key="5">
    <source>
        <dbReference type="SAM" id="MobiDB-lite"/>
    </source>
</evidence>
<dbReference type="Pfam" id="PF01490">
    <property type="entry name" value="Aa_trans"/>
    <property type="match status" value="2"/>
</dbReference>
<feature type="transmembrane region" description="Helical" evidence="6">
    <location>
        <begin position="280"/>
        <end position="305"/>
    </location>
</feature>
<feature type="transmembrane region" description="Helical" evidence="6">
    <location>
        <begin position="33"/>
        <end position="54"/>
    </location>
</feature>
<dbReference type="PANTHER" id="PTHR22950:SF217">
    <property type="entry name" value="AMINO ACID TRANSPORTER TRANSMEMBRANE DOMAIN-CONTAINING PROTEIN"/>
    <property type="match status" value="1"/>
</dbReference>
<feature type="transmembrane region" description="Helical" evidence="6">
    <location>
        <begin position="209"/>
        <end position="228"/>
    </location>
</feature>
<evidence type="ECO:0000256" key="4">
    <source>
        <dbReference type="ARBA" id="ARBA00023136"/>
    </source>
</evidence>
<feature type="domain" description="Amino acid transporter transmembrane" evidence="7">
    <location>
        <begin position="6"/>
        <end position="66"/>
    </location>
</feature>
<dbReference type="AlphaFoldDB" id="A0A0B1T6K7"/>
<evidence type="ECO:0000313" key="8">
    <source>
        <dbReference type="EMBL" id="KHJ91766.1"/>
    </source>
</evidence>
<feature type="transmembrane region" description="Helical" evidence="6">
    <location>
        <begin position="142"/>
        <end position="163"/>
    </location>
</feature>
<evidence type="ECO:0000256" key="6">
    <source>
        <dbReference type="SAM" id="Phobius"/>
    </source>
</evidence>
<dbReference type="PANTHER" id="PTHR22950">
    <property type="entry name" value="AMINO ACID TRANSPORTER"/>
    <property type="match status" value="1"/>
</dbReference>
<evidence type="ECO:0000256" key="1">
    <source>
        <dbReference type="ARBA" id="ARBA00004141"/>
    </source>
</evidence>
<dbReference type="Proteomes" id="UP000053660">
    <property type="component" value="Unassembled WGS sequence"/>
</dbReference>
<sequence>MIRSSYAFINLVKAMCGVGVFALPVAFQQAGLWTGTVLAFALGVVNAQSMTKLVKCSQYLGSRKETEKDISKSDEAAVPMISLSEKDTSKTDPEDNTTHSHTKSEGGGVEKRVALNYGNMAHEAFASKESESLRNLAKPAKIFVNICIIGLQVGFCSSYYIFVVDHAKEAIDYLFSTEISRDTLFFSVLPFFILIASVRSLAVLSWIGLLGNILVISSIVIIIGQMLFMDHIPLSQLPAFASIEGATLAAGSIIYAYSAQGVVLPLENKMKKPKDMLGPLGVISTSVAFISVVYTTTGFLGYVTYGDKLKGSITLNLTNSP</sequence>
<name>A0A0B1T6K7_OESDE</name>
<evidence type="ECO:0000256" key="3">
    <source>
        <dbReference type="ARBA" id="ARBA00022989"/>
    </source>
</evidence>
<keyword evidence="4 6" id="KW-0472">Membrane</keyword>
<dbReference type="OrthoDB" id="1684102at2759"/>
<feature type="region of interest" description="Disordered" evidence="5">
    <location>
        <begin position="82"/>
        <end position="106"/>
    </location>
</feature>
<evidence type="ECO:0000256" key="2">
    <source>
        <dbReference type="ARBA" id="ARBA00022692"/>
    </source>
</evidence>
<protein>
    <submittedName>
        <fullName evidence="8">Transmembrane amino acid transporter protein</fullName>
    </submittedName>
</protein>
<feature type="transmembrane region" description="Helical" evidence="6">
    <location>
        <begin position="183"/>
        <end position="202"/>
    </location>
</feature>
<feature type="domain" description="Amino acid transporter transmembrane" evidence="7">
    <location>
        <begin position="109"/>
        <end position="320"/>
    </location>
</feature>
<feature type="compositionally biased region" description="Basic and acidic residues" evidence="5">
    <location>
        <begin position="84"/>
        <end position="106"/>
    </location>
</feature>
<evidence type="ECO:0000313" key="9">
    <source>
        <dbReference type="Proteomes" id="UP000053660"/>
    </source>
</evidence>
<reference evidence="8 9" key="1">
    <citation type="submission" date="2014-03" db="EMBL/GenBank/DDBJ databases">
        <title>Draft genome of the hookworm Oesophagostomum dentatum.</title>
        <authorList>
            <person name="Mitreva M."/>
        </authorList>
    </citation>
    <scope>NUCLEOTIDE SEQUENCE [LARGE SCALE GENOMIC DNA]</scope>
    <source>
        <strain evidence="8 9">OD-Hann</strain>
    </source>
</reference>
<proteinExistence type="predicted"/>
<dbReference type="GO" id="GO:0005774">
    <property type="term" value="C:vacuolar membrane"/>
    <property type="evidence" value="ECO:0007669"/>
    <property type="project" value="TreeGrafter"/>
</dbReference>
<keyword evidence="9" id="KW-1185">Reference proteome</keyword>
<keyword evidence="2 6" id="KW-0812">Transmembrane</keyword>
<organism evidence="8 9">
    <name type="scientific">Oesophagostomum dentatum</name>
    <name type="common">Nodular worm</name>
    <dbReference type="NCBI Taxonomy" id="61180"/>
    <lineage>
        <taxon>Eukaryota</taxon>
        <taxon>Metazoa</taxon>
        <taxon>Ecdysozoa</taxon>
        <taxon>Nematoda</taxon>
        <taxon>Chromadorea</taxon>
        <taxon>Rhabditida</taxon>
        <taxon>Rhabditina</taxon>
        <taxon>Rhabditomorpha</taxon>
        <taxon>Strongyloidea</taxon>
        <taxon>Strongylidae</taxon>
        <taxon>Oesophagostomum</taxon>
    </lineage>
</organism>
<comment type="subcellular location">
    <subcellularLocation>
        <location evidence="1">Membrane</location>
        <topology evidence="1">Multi-pass membrane protein</topology>
    </subcellularLocation>
</comment>
<dbReference type="InterPro" id="IPR013057">
    <property type="entry name" value="AA_transpt_TM"/>
</dbReference>
<keyword evidence="3 6" id="KW-1133">Transmembrane helix</keyword>
<dbReference type="GO" id="GO:0015179">
    <property type="term" value="F:L-amino acid transmembrane transporter activity"/>
    <property type="evidence" value="ECO:0007669"/>
    <property type="project" value="TreeGrafter"/>
</dbReference>
<accession>A0A0B1T6K7</accession>
<dbReference type="EMBL" id="KN551831">
    <property type="protein sequence ID" value="KHJ91766.1"/>
    <property type="molecule type" value="Genomic_DNA"/>
</dbReference>
<evidence type="ECO:0000259" key="7">
    <source>
        <dbReference type="Pfam" id="PF01490"/>
    </source>
</evidence>
<feature type="transmembrane region" description="Helical" evidence="6">
    <location>
        <begin position="240"/>
        <end position="259"/>
    </location>
</feature>
<feature type="transmembrane region" description="Helical" evidence="6">
    <location>
        <begin position="7"/>
        <end position="27"/>
    </location>
</feature>